<feature type="domain" description="Glutamine amidotransferase type-2" evidence="2">
    <location>
        <begin position="22"/>
        <end position="284"/>
    </location>
</feature>
<accession>A0A1I4CZL7</accession>
<evidence type="ECO:0000313" key="4">
    <source>
        <dbReference type="Proteomes" id="UP000199473"/>
    </source>
</evidence>
<dbReference type="Proteomes" id="UP000199473">
    <property type="component" value="Unassembled WGS sequence"/>
</dbReference>
<dbReference type="InterPro" id="IPR026869">
    <property type="entry name" value="EgtC-like"/>
</dbReference>
<keyword evidence="3" id="KW-0808">Transferase</keyword>
<dbReference type="PANTHER" id="PTHR43187:SF1">
    <property type="entry name" value="GLUTAMINE AMIDOTRANSFERASE DUG3-RELATED"/>
    <property type="match status" value="1"/>
</dbReference>
<dbReference type="CDD" id="cd01908">
    <property type="entry name" value="YafJ"/>
    <property type="match status" value="1"/>
</dbReference>
<dbReference type="SUPFAM" id="SSF56235">
    <property type="entry name" value="N-terminal nucleophile aminohydrolases (Ntn hydrolases)"/>
    <property type="match status" value="1"/>
</dbReference>
<sequence length="284" mass="31294">MRGIAAARCGTDTPAIYAGTMCRFLAYMGEPIFLADLVCAPAHSLVHQAMHADEGKTPTNGDGFGLGWYAERPEPGLYREIRPAWSDENLRSLCEQVRSRLFFAHVRASTGTATTRANCHPFGHGQHMFMHNGQVGDYHRIKRRIEELIPDDLYGSRLGTGDTEAIFLAALADGLERDPVGAIGRTLARVLALMVAAGSRQPLRFAAAYSDGERLICFRWSSDARPPSLYWRQHQGNVIVVSEPVDARPEEWRAIAPNHVLIASRHAAAELRAFVVPQAEPQPA</sequence>
<dbReference type="PROSITE" id="PS51278">
    <property type="entry name" value="GATASE_TYPE_2"/>
    <property type="match status" value="1"/>
</dbReference>
<name>A0A1I4CZL7_9PROT</name>
<dbReference type="Pfam" id="PF13230">
    <property type="entry name" value="GATase_4"/>
    <property type="match status" value="1"/>
</dbReference>
<dbReference type="STRING" id="1123062.SAMN02745775_1093"/>
<dbReference type="Gene3D" id="3.60.20.10">
    <property type="entry name" value="Glutamine Phosphoribosylpyrophosphate, subunit 1, domain 1"/>
    <property type="match status" value="1"/>
</dbReference>
<evidence type="ECO:0000259" key="2">
    <source>
        <dbReference type="PROSITE" id="PS51278"/>
    </source>
</evidence>
<dbReference type="AlphaFoldDB" id="A0A1I4CZL7"/>
<gene>
    <name evidence="3" type="ORF">SAMN02745775_1093</name>
</gene>
<keyword evidence="1 3" id="KW-0315">Glutamine amidotransferase</keyword>
<proteinExistence type="predicted"/>
<dbReference type="InterPro" id="IPR052373">
    <property type="entry name" value="Gamma-glu_amide_hydrolase"/>
</dbReference>
<evidence type="ECO:0000313" key="3">
    <source>
        <dbReference type="EMBL" id="SFK86345.1"/>
    </source>
</evidence>
<keyword evidence="4" id="KW-1185">Reference proteome</keyword>
<dbReference type="InterPro" id="IPR029055">
    <property type="entry name" value="Ntn_hydrolases_N"/>
</dbReference>
<dbReference type="InterPro" id="IPR017932">
    <property type="entry name" value="GATase_2_dom"/>
</dbReference>
<reference evidence="3 4" key="1">
    <citation type="submission" date="2016-10" db="EMBL/GenBank/DDBJ databases">
        <authorList>
            <person name="de Groot N.N."/>
        </authorList>
    </citation>
    <scope>NUCLEOTIDE SEQUENCE [LARGE SCALE GENOMIC DNA]</scope>
    <source>
        <strain evidence="3 4">DSM 19981</strain>
    </source>
</reference>
<evidence type="ECO:0000256" key="1">
    <source>
        <dbReference type="ARBA" id="ARBA00022962"/>
    </source>
</evidence>
<dbReference type="PANTHER" id="PTHR43187">
    <property type="entry name" value="GLUTAMINE AMIDOTRANSFERASE DUG3-RELATED"/>
    <property type="match status" value="1"/>
</dbReference>
<protein>
    <submittedName>
        <fullName evidence="3">Glutamine amidotransferase</fullName>
    </submittedName>
</protein>
<dbReference type="GO" id="GO:0016740">
    <property type="term" value="F:transferase activity"/>
    <property type="evidence" value="ECO:0007669"/>
    <property type="project" value="UniProtKB-KW"/>
</dbReference>
<organism evidence="3 4">
    <name type="scientific">Falsiroseomonas stagni DSM 19981</name>
    <dbReference type="NCBI Taxonomy" id="1123062"/>
    <lineage>
        <taxon>Bacteria</taxon>
        <taxon>Pseudomonadati</taxon>
        <taxon>Pseudomonadota</taxon>
        <taxon>Alphaproteobacteria</taxon>
        <taxon>Acetobacterales</taxon>
        <taxon>Roseomonadaceae</taxon>
        <taxon>Falsiroseomonas</taxon>
    </lineage>
</organism>
<dbReference type="EMBL" id="FOSQ01000009">
    <property type="protein sequence ID" value="SFK86345.1"/>
    <property type="molecule type" value="Genomic_DNA"/>
</dbReference>